<reference evidence="1 2" key="1">
    <citation type="submission" date="2018-08" db="EMBL/GenBank/DDBJ databases">
        <title>Genomic Encyclopedia of Type Strains, Phase IV (KMG-IV): sequencing the most valuable type-strain genomes for metagenomic binning, comparative biology and taxonomic classification.</title>
        <authorList>
            <person name="Goeker M."/>
        </authorList>
    </citation>
    <scope>NUCLEOTIDE SEQUENCE [LARGE SCALE GENOMIC DNA]</scope>
    <source>
        <strain evidence="1 2">BW863</strain>
    </source>
</reference>
<accession>A0A3D9YTA4</accession>
<dbReference type="RefSeq" id="WP_115836454.1">
    <property type="nucleotide sequence ID" value="NZ_CP025086.1"/>
</dbReference>
<comment type="caution">
    <text evidence="1">The sequence shown here is derived from an EMBL/GenBank/DDBJ whole genome shotgun (WGS) entry which is preliminary data.</text>
</comment>
<organism evidence="1 2">
    <name type="scientific">Methylovirgula ligni</name>
    <dbReference type="NCBI Taxonomy" id="569860"/>
    <lineage>
        <taxon>Bacteria</taxon>
        <taxon>Pseudomonadati</taxon>
        <taxon>Pseudomonadota</taxon>
        <taxon>Alphaproteobacteria</taxon>
        <taxon>Hyphomicrobiales</taxon>
        <taxon>Beijerinckiaceae</taxon>
        <taxon>Methylovirgula</taxon>
    </lineage>
</organism>
<dbReference type="EMBL" id="QUMO01000003">
    <property type="protein sequence ID" value="REF85850.1"/>
    <property type="molecule type" value="Genomic_DNA"/>
</dbReference>
<dbReference type="Proteomes" id="UP000256900">
    <property type="component" value="Unassembled WGS sequence"/>
</dbReference>
<proteinExistence type="predicted"/>
<dbReference type="AlphaFoldDB" id="A0A3D9YTA4"/>
<keyword evidence="2" id="KW-1185">Reference proteome</keyword>
<evidence type="ECO:0000313" key="2">
    <source>
        <dbReference type="Proteomes" id="UP000256900"/>
    </source>
</evidence>
<sequence length="147" mass="15933">MEHDLVGREDRALKAAFVQISLAVLNVCRPVVSGARKCAALLLYGLLAYPAWSGEAPKHKPVEMNVMLCDTPEHAVAFVVAINQGDVDDEAKDKVGKAAGREVCDKFMGLASTGEEQTLLKEGITYKVTAYQFPGVGKMRWSAIPQN</sequence>
<protein>
    <submittedName>
        <fullName evidence="1">Uncharacterized protein</fullName>
    </submittedName>
</protein>
<evidence type="ECO:0000313" key="1">
    <source>
        <dbReference type="EMBL" id="REF85850.1"/>
    </source>
</evidence>
<gene>
    <name evidence="1" type="ORF">DES32_1886</name>
</gene>
<name>A0A3D9YTA4_9HYPH</name>